<accession>M2XI26</accession>
<reference evidence="2 3" key="2">
    <citation type="journal article" date="2012" name="PLoS Pathog.">
        <title>Diverse lifestyles and strategies of plant pathogenesis encoded in the genomes of eighteen Dothideomycetes fungi.</title>
        <authorList>
            <person name="Ohm R.A."/>
            <person name="Feau N."/>
            <person name="Henrissat B."/>
            <person name="Schoch C.L."/>
            <person name="Horwitz B.A."/>
            <person name="Barry K.W."/>
            <person name="Condon B.J."/>
            <person name="Copeland A.C."/>
            <person name="Dhillon B."/>
            <person name="Glaser F."/>
            <person name="Hesse C.N."/>
            <person name="Kosti I."/>
            <person name="LaButti K."/>
            <person name="Lindquist E.A."/>
            <person name="Lucas S."/>
            <person name="Salamov A.A."/>
            <person name="Bradshaw R.E."/>
            <person name="Ciuffetti L."/>
            <person name="Hamelin R.C."/>
            <person name="Kema G.H.J."/>
            <person name="Lawrence C."/>
            <person name="Scott J.A."/>
            <person name="Spatafora J.W."/>
            <person name="Turgeon B.G."/>
            <person name="de Wit P.J.G.M."/>
            <person name="Zhong S."/>
            <person name="Goodwin S.B."/>
            <person name="Grigoriev I.V."/>
        </authorList>
    </citation>
    <scope>NUCLEOTIDE SEQUENCE [LARGE SCALE GENOMIC DNA]</scope>
    <source>
        <strain evidence="3">NZE10 / CBS 128990</strain>
    </source>
</reference>
<keyword evidence="3" id="KW-1185">Reference proteome</keyword>
<dbReference type="EMBL" id="KB446545">
    <property type="protein sequence ID" value="EME39122.1"/>
    <property type="molecule type" value="Genomic_DNA"/>
</dbReference>
<reference evidence="3" key="1">
    <citation type="journal article" date="2012" name="PLoS Genet.">
        <title>The genomes of the fungal plant pathogens Cladosporium fulvum and Dothistroma septosporum reveal adaptation to different hosts and lifestyles but also signatures of common ancestry.</title>
        <authorList>
            <person name="de Wit P.J.G.M."/>
            <person name="van der Burgt A."/>
            <person name="Oekmen B."/>
            <person name="Stergiopoulos I."/>
            <person name="Abd-Elsalam K.A."/>
            <person name="Aerts A.L."/>
            <person name="Bahkali A.H."/>
            <person name="Beenen H.G."/>
            <person name="Chettri P."/>
            <person name="Cox M.P."/>
            <person name="Datema E."/>
            <person name="de Vries R.P."/>
            <person name="Dhillon B."/>
            <person name="Ganley A.R."/>
            <person name="Griffiths S.A."/>
            <person name="Guo Y."/>
            <person name="Hamelin R.C."/>
            <person name="Henrissat B."/>
            <person name="Kabir M.S."/>
            <person name="Jashni M.K."/>
            <person name="Kema G."/>
            <person name="Klaubauf S."/>
            <person name="Lapidus A."/>
            <person name="Levasseur A."/>
            <person name="Lindquist E."/>
            <person name="Mehrabi R."/>
            <person name="Ohm R.A."/>
            <person name="Owen T.J."/>
            <person name="Salamov A."/>
            <person name="Schwelm A."/>
            <person name="Schijlen E."/>
            <person name="Sun H."/>
            <person name="van den Burg H.A."/>
            <person name="van Ham R.C.H.J."/>
            <person name="Zhang S."/>
            <person name="Goodwin S.B."/>
            <person name="Grigoriev I.V."/>
            <person name="Collemare J."/>
            <person name="Bradshaw R.E."/>
        </authorList>
    </citation>
    <scope>NUCLEOTIDE SEQUENCE [LARGE SCALE GENOMIC DNA]</scope>
    <source>
        <strain evidence="3">NZE10 / CBS 128990</strain>
    </source>
</reference>
<organism evidence="2 3">
    <name type="scientific">Dothistroma septosporum (strain NZE10 / CBS 128990)</name>
    <name type="common">Red band needle blight fungus</name>
    <name type="synonym">Mycosphaerella pini</name>
    <dbReference type="NCBI Taxonomy" id="675120"/>
    <lineage>
        <taxon>Eukaryota</taxon>
        <taxon>Fungi</taxon>
        <taxon>Dikarya</taxon>
        <taxon>Ascomycota</taxon>
        <taxon>Pezizomycotina</taxon>
        <taxon>Dothideomycetes</taxon>
        <taxon>Dothideomycetidae</taxon>
        <taxon>Mycosphaerellales</taxon>
        <taxon>Mycosphaerellaceae</taxon>
        <taxon>Dothistroma</taxon>
    </lineage>
</organism>
<feature type="region of interest" description="Disordered" evidence="1">
    <location>
        <begin position="1"/>
        <end position="27"/>
    </location>
</feature>
<evidence type="ECO:0000256" key="1">
    <source>
        <dbReference type="SAM" id="MobiDB-lite"/>
    </source>
</evidence>
<protein>
    <submittedName>
        <fullName evidence="2">Uncharacterized protein</fullName>
    </submittedName>
</protein>
<dbReference type="Proteomes" id="UP000016933">
    <property type="component" value="Unassembled WGS sequence"/>
</dbReference>
<feature type="compositionally biased region" description="Low complexity" evidence="1">
    <location>
        <begin position="8"/>
        <end position="18"/>
    </location>
</feature>
<sequence length="97" mass="11338">MHSRRNTSYSLETSRSSSCDGRRPRFTDQNSRRHFLCARNNDYDGGGSDGHENDYTVSVLRWVGLRDLRMWAYEVCHWECVWEMEDGGSTLDRLETG</sequence>
<name>M2XI26_DOTSN</name>
<proteinExistence type="predicted"/>
<evidence type="ECO:0000313" key="3">
    <source>
        <dbReference type="Proteomes" id="UP000016933"/>
    </source>
</evidence>
<dbReference type="HOGENOM" id="CLU_2346654_0_0_1"/>
<evidence type="ECO:0000313" key="2">
    <source>
        <dbReference type="EMBL" id="EME39122.1"/>
    </source>
</evidence>
<gene>
    <name evidence="2" type="ORF">DOTSEDRAFT_75019</name>
</gene>
<dbReference type="AlphaFoldDB" id="M2XI26"/>